<gene>
    <name evidence="1" type="ORF">H2198_008078</name>
</gene>
<dbReference type="Proteomes" id="UP001172386">
    <property type="component" value="Unassembled WGS sequence"/>
</dbReference>
<reference evidence="1" key="1">
    <citation type="submission" date="2022-10" db="EMBL/GenBank/DDBJ databases">
        <title>Culturing micro-colonial fungi from biological soil crusts in the Mojave desert and describing Neophaeococcomyces mojavensis, and introducing the new genera and species Taxawa tesnikishii.</title>
        <authorList>
            <person name="Kurbessoian T."/>
            <person name="Stajich J.E."/>
        </authorList>
    </citation>
    <scope>NUCLEOTIDE SEQUENCE</scope>
    <source>
        <strain evidence="1">JES_112</strain>
    </source>
</reference>
<dbReference type="EMBL" id="JAPDRQ010000187">
    <property type="protein sequence ID" value="KAJ9652675.1"/>
    <property type="molecule type" value="Genomic_DNA"/>
</dbReference>
<keyword evidence="2" id="KW-1185">Reference proteome</keyword>
<evidence type="ECO:0000313" key="1">
    <source>
        <dbReference type="EMBL" id="KAJ9652675.1"/>
    </source>
</evidence>
<accession>A0ACC2ZYF9</accession>
<organism evidence="1 2">
    <name type="scientific">Neophaeococcomyces mojaviensis</name>
    <dbReference type="NCBI Taxonomy" id="3383035"/>
    <lineage>
        <taxon>Eukaryota</taxon>
        <taxon>Fungi</taxon>
        <taxon>Dikarya</taxon>
        <taxon>Ascomycota</taxon>
        <taxon>Pezizomycotina</taxon>
        <taxon>Eurotiomycetes</taxon>
        <taxon>Chaetothyriomycetidae</taxon>
        <taxon>Chaetothyriales</taxon>
        <taxon>Chaetothyriales incertae sedis</taxon>
        <taxon>Neophaeococcomyces</taxon>
    </lineage>
</organism>
<comment type="caution">
    <text evidence="1">The sequence shown here is derived from an EMBL/GenBank/DDBJ whole genome shotgun (WGS) entry which is preliminary data.</text>
</comment>
<sequence length="545" mass="62626">METTSLVLAALPLVVNGLTGLAEAAGTFDTLRQPSREYGRYGRSLRRELSIYRNTITQLLEEIVEDEDELRAMLMESKHQLWSSRKHSEALKKRLGDAHDSFLDTMEEVEEELQILVRKLKLNYESQTNVQDDNEDFWRKEVRRVKMAFNKDAYQDLLGRIQNLNNYLSNTTQQSIKLEEKRQRRTGTKHSARLRRLRDQARYIHQSVTTETCWKCACRSQHDVMLRMRSAFKDPEHFHQSWKLGKTKDTPKPLAQTSATFCGKIKKSVKWQIEDDQPSISVLQVQVSGMSLTKIRIIDLCSALVSQSMLGKDLGFLEADDMEWRCSVKYKKTHNYDDAESLAQLLQRNAETGSASRIIFSWRDRLAAAATLAYSVLFLDGSWLKPVWNSSDILLIKEADTVIDQHGTQHIVNELAFSWVTCTPATVDAESEKKCERLKMQRKTAVLFALALALIELSLGEPMERMKTDEEKLDDFVGGNTAAATRLLPSCKKRVVEYHEAVRRCLDCPFDIRNPSMDNETFLGVYFDEIARPLMSNYEQFIGSK</sequence>
<evidence type="ECO:0000313" key="2">
    <source>
        <dbReference type="Proteomes" id="UP001172386"/>
    </source>
</evidence>
<proteinExistence type="predicted"/>
<protein>
    <submittedName>
        <fullName evidence="1">Uncharacterized protein</fullName>
    </submittedName>
</protein>
<name>A0ACC2ZYF9_9EURO</name>